<evidence type="ECO:0000313" key="1">
    <source>
        <dbReference type="EMBL" id="WAL59060.1"/>
    </source>
</evidence>
<protein>
    <submittedName>
        <fullName evidence="1">Glycosyltransferase</fullName>
    </submittedName>
</protein>
<proteinExistence type="predicted"/>
<sequence>MRRHSEPKVFFYTTSTECNASGAAGAWYQTLLITLAEGFNELGIQHYSNHNYWRLLPNTNEFLLQHDPTVTHEDCDIVVLERQYVEENHALPKDLFKPSRKYITVYLDSDDGITTPSWLPEFRQFDFIFKPHHIQSVDYPDNIYPWTFGLTNRIIRELAEHNDSEFREKKLLVNFRHNKQPHSLRKFIEKSFVPKVESVLPIDTSGKSNAIHKSTPVAPEDPYHYLRWVQTGRRHNPSYFKSLREATACAAFSGLFLAPKVTDFNPRVSYYSSRIVDRLGIKTDRIAQWDSWRLWESLAAGCVTFHVDFEKYGFVLPVQPTNWEHYIGIDLDNIDEAIDRIRDNPELLDRIAKQGRAWVMQHYSPEATAERFLNTILGESPVLACV</sequence>
<gene>
    <name evidence="1" type="ORF">OXH18_18030</name>
</gene>
<reference evidence="1" key="1">
    <citation type="submission" date="2022-12" db="EMBL/GenBank/DDBJ databases">
        <title>Polyphasic identification of a Novel Hot-Spring Cyanobacterium Ocullathermofonsia sinensis gen nov. sp. nov. and Genomic Insights on its Adaptations to the Thermal Habitat.</title>
        <authorList>
            <person name="Daroch M."/>
            <person name="Tang J."/>
            <person name="Jiang Y."/>
        </authorList>
    </citation>
    <scope>NUCLEOTIDE SEQUENCE</scope>
    <source>
        <strain evidence="1">PKUAC-SCTA174</strain>
    </source>
</reference>
<accession>A0A9E9CAK6</accession>
<dbReference type="Gene3D" id="3.40.50.2000">
    <property type="entry name" value="Glycogen Phosphorylase B"/>
    <property type="match status" value="1"/>
</dbReference>
<name>A0A9E9CAK6_9CYAN</name>
<dbReference type="RefSeq" id="WP_268608614.1">
    <property type="nucleotide sequence ID" value="NZ_CP113797.1"/>
</dbReference>
<dbReference type="AlphaFoldDB" id="A0A9E9CAK6"/>
<dbReference type="SUPFAM" id="SSF53756">
    <property type="entry name" value="UDP-Glycosyltransferase/glycogen phosphorylase"/>
    <property type="match status" value="1"/>
</dbReference>
<dbReference type="Proteomes" id="UP001163152">
    <property type="component" value="Chromosome"/>
</dbReference>
<dbReference type="EMBL" id="CP113797">
    <property type="protein sequence ID" value="WAL59060.1"/>
    <property type="molecule type" value="Genomic_DNA"/>
</dbReference>
<organism evidence="1 2">
    <name type="scientific">Thermocoleostomius sinensis A174</name>
    <dbReference type="NCBI Taxonomy" id="2016057"/>
    <lineage>
        <taxon>Bacteria</taxon>
        <taxon>Bacillati</taxon>
        <taxon>Cyanobacteriota</taxon>
        <taxon>Cyanophyceae</taxon>
        <taxon>Oculatellales</taxon>
        <taxon>Oculatellaceae</taxon>
        <taxon>Thermocoleostomius</taxon>
    </lineage>
</organism>
<evidence type="ECO:0000313" key="2">
    <source>
        <dbReference type="Proteomes" id="UP001163152"/>
    </source>
</evidence>
<dbReference type="KEGG" id="tsin:OXH18_18030"/>
<keyword evidence="2" id="KW-1185">Reference proteome</keyword>